<proteinExistence type="predicted"/>
<dbReference type="eggNOG" id="COG1376">
    <property type="taxonomic scope" value="Bacteria"/>
</dbReference>
<sequence>MTIAIVSQIFGSTLLAQTPEPAPLPEMQPTPTPVLPVKKPRVTQGSKWGLCGRKQSASQRSSGFTGDTTGTYIRDIQVHLHRNTYSTVTLNWANENLSIETLPIQFNASPGAGNCTLDCRSIPQSQKPSSHCTPQSPPTYLVQGYNCALGKYPEAKFVTWFHWDREIAFHAYTVPPYPASHGCIRLLTKNRGAEWIYDNSLAGITQININWDELDLKSKNPSPKCWSGDRLIDRPKQKPR</sequence>
<dbReference type="HOGENOM" id="CLU_1154789_0_0_3"/>
<keyword evidence="2" id="KW-0808">Transferase</keyword>
<dbReference type="UniPathway" id="UPA00219"/>
<evidence type="ECO:0000256" key="3">
    <source>
        <dbReference type="ARBA" id="ARBA00022960"/>
    </source>
</evidence>
<dbReference type="GO" id="GO:0008360">
    <property type="term" value="P:regulation of cell shape"/>
    <property type="evidence" value="ECO:0007669"/>
    <property type="project" value="UniProtKB-KW"/>
</dbReference>
<evidence type="ECO:0000256" key="6">
    <source>
        <dbReference type="SAM" id="MobiDB-lite"/>
    </source>
</evidence>
<name>K9UCZ8_CHAP6</name>
<feature type="compositionally biased region" description="Pro residues" evidence="6">
    <location>
        <begin position="20"/>
        <end position="34"/>
    </location>
</feature>
<dbReference type="InterPro" id="IPR038063">
    <property type="entry name" value="Transpep_catalytic_dom"/>
</dbReference>
<evidence type="ECO:0000256" key="4">
    <source>
        <dbReference type="ARBA" id="ARBA00022984"/>
    </source>
</evidence>
<feature type="region of interest" description="Disordered" evidence="6">
    <location>
        <begin position="20"/>
        <end position="39"/>
    </location>
</feature>
<evidence type="ECO:0000256" key="1">
    <source>
        <dbReference type="ARBA" id="ARBA00004752"/>
    </source>
</evidence>
<accession>K9UCZ8</accession>
<feature type="domain" description="L,D-TPase catalytic" evidence="7">
    <location>
        <begin position="157"/>
        <end position="209"/>
    </location>
</feature>
<evidence type="ECO:0000313" key="8">
    <source>
        <dbReference type="EMBL" id="AFY92528.1"/>
    </source>
</evidence>
<dbReference type="Proteomes" id="UP000010366">
    <property type="component" value="Chromosome"/>
</dbReference>
<evidence type="ECO:0000256" key="2">
    <source>
        <dbReference type="ARBA" id="ARBA00022679"/>
    </source>
</evidence>
<dbReference type="Gene3D" id="2.40.440.10">
    <property type="entry name" value="L,D-transpeptidase catalytic domain-like"/>
    <property type="match status" value="1"/>
</dbReference>
<reference evidence="8 9" key="1">
    <citation type="submission" date="2012-05" db="EMBL/GenBank/DDBJ databases">
        <title>Finished chromosome of genome of Chamaesiphon sp. PCC 6605.</title>
        <authorList>
            <consortium name="US DOE Joint Genome Institute"/>
            <person name="Gugger M."/>
            <person name="Coursin T."/>
            <person name="Rippka R."/>
            <person name="Tandeau De Marsac N."/>
            <person name="Huntemann M."/>
            <person name="Wei C.-L."/>
            <person name="Han J."/>
            <person name="Detter J.C."/>
            <person name="Han C."/>
            <person name="Tapia R."/>
            <person name="Chen A."/>
            <person name="Kyrpides N."/>
            <person name="Mavromatis K."/>
            <person name="Markowitz V."/>
            <person name="Szeto E."/>
            <person name="Ivanova N."/>
            <person name="Pagani I."/>
            <person name="Pati A."/>
            <person name="Goodwin L."/>
            <person name="Nordberg H.P."/>
            <person name="Cantor M.N."/>
            <person name="Hua S.X."/>
            <person name="Woyke T."/>
            <person name="Kerfeld C.A."/>
        </authorList>
    </citation>
    <scope>NUCLEOTIDE SEQUENCE [LARGE SCALE GENOMIC DNA]</scope>
    <source>
        <strain evidence="9">ATCC 27169 / PCC 6605</strain>
    </source>
</reference>
<dbReference type="EMBL" id="CP003600">
    <property type="protein sequence ID" value="AFY92528.1"/>
    <property type="molecule type" value="Genomic_DNA"/>
</dbReference>
<gene>
    <name evidence="8" type="ORF">Cha6605_1338</name>
</gene>
<dbReference type="GO" id="GO:0016740">
    <property type="term" value="F:transferase activity"/>
    <property type="evidence" value="ECO:0007669"/>
    <property type="project" value="UniProtKB-KW"/>
</dbReference>
<protein>
    <recommendedName>
        <fullName evidence="7">L,D-TPase catalytic domain-containing protein</fullName>
    </recommendedName>
</protein>
<organism evidence="8 9">
    <name type="scientific">Chamaesiphon minutus (strain ATCC 27169 / PCC 6605)</name>
    <dbReference type="NCBI Taxonomy" id="1173020"/>
    <lineage>
        <taxon>Bacteria</taxon>
        <taxon>Bacillati</taxon>
        <taxon>Cyanobacteriota</taxon>
        <taxon>Cyanophyceae</taxon>
        <taxon>Gomontiellales</taxon>
        <taxon>Chamaesiphonaceae</taxon>
        <taxon>Chamaesiphon</taxon>
    </lineage>
</organism>
<comment type="pathway">
    <text evidence="1">Cell wall biogenesis; peptidoglycan biosynthesis.</text>
</comment>
<dbReference type="GO" id="GO:0071555">
    <property type="term" value="P:cell wall organization"/>
    <property type="evidence" value="ECO:0007669"/>
    <property type="project" value="UniProtKB-KW"/>
</dbReference>
<dbReference type="SUPFAM" id="SSF141523">
    <property type="entry name" value="L,D-transpeptidase catalytic domain-like"/>
    <property type="match status" value="1"/>
</dbReference>
<dbReference type="InterPro" id="IPR005490">
    <property type="entry name" value="LD_TPept_cat_dom"/>
</dbReference>
<dbReference type="Pfam" id="PF03734">
    <property type="entry name" value="YkuD"/>
    <property type="match status" value="1"/>
</dbReference>
<keyword evidence="9" id="KW-1185">Reference proteome</keyword>
<keyword evidence="4" id="KW-0573">Peptidoglycan synthesis</keyword>
<dbReference type="GO" id="GO:0009252">
    <property type="term" value="P:peptidoglycan biosynthetic process"/>
    <property type="evidence" value="ECO:0007669"/>
    <property type="project" value="UniProtKB-UniPathway"/>
</dbReference>
<dbReference type="OrthoDB" id="9802228at2"/>
<dbReference type="CDD" id="cd16913">
    <property type="entry name" value="YkuD_like"/>
    <property type="match status" value="1"/>
</dbReference>
<evidence type="ECO:0000259" key="7">
    <source>
        <dbReference type="Pfam" id="PF03734"/>
    </source>
</evidence>
<dbReference type="KEGG" id="cmp:Cha6605_1338"/>
<evidence type="ECO:0000313" key="9">
    <source>
        <dbReference type="Proteomes" id="UP000010366"/>
    </source>
</evidence>
<evidence type="ECO:0000256" key="5">
    <source>
        <dbReference type="ARBA" id="ARBA00023316"/>
    </source>
</evidence>
<keyword evidence="3" id="KW-0133">Cell shape</keyword>
<keyword evidence="5" id="KW-0961">Cell wall biogenesis/degradation</keyword>
<dbReference type="AlphaFoldDB" id="K9UCZ8"/>